<protein>
    <recommendedName>
        <fullName evidence="3">FHA domain-containing protein</fullName>
    </recommendedName>
</protein>
<dbReference type="SMART" id="SM00240">
    <property type="entry name" value="FHA"/>
    <property type="match status" value="1"/>
</dbReference>
<dbReference type="InterPro" id="IPR000253">
    <property type="entry name" value="FHA_dom"/>
</dbReference>
<feature type="transmembrane region" description="Helical" evidence="2">
    <location>
        <begin position="258"/>
        <end position="281"/>
    </location>
</feature>
<dbReference type="CDD" id="cd00060">
    <property type="entry name" value="FHA"/>
    <property type="match status" value="1"/>
</dbReference>
<reference evidence="4 5" key="1">
    <citation type="submission" date="2017-08" db="EMBL/GenBank/DDBJ databases">
        <title>Virgibacillus indicus sp. nov. and Virgibacillus profoundi sp. nov, two moderately halophilic bacteria isolated from marine sediment by using the Microfluidic Streak Plate.</title>
        <authorList>
            <person name="Xu B."/>
            <person name="Hu B."/>
            <person name="Wang J."/>
            <person name="Zhu Y."/>
            <person name="Huang L."/>
            <person name="Du W."/>
            <person name="Huang Y."/>
        </authorList>
    </citation>
    <scope>NUCLEOTIDE SEQUENCE [LARGE SCALE GENOMIC DNA]</scope>
    <source>
        <strain evidence="4 5">IO3-P3-H5</strain>
    </source>
</reference>
<evidence type="ECO:0000313" key="4">
    <source>
        <dbReference type="EMBL" id="PAV28975.1"/>
    </source>
</evidence>
<sequence length="492" mass="56512">MSNPLDEYYIDYLESNGAYMKLRKTSDTGFRSDDFQELQLKMIQSNNIPRLLPMSFEEVNDQTTVFYKIEGLRRLRPFSKERPLTMQEYYSLFINIIQALQDSNNNMLSDHRFVLHEDFIFIGNGYHQVYLTYLPLKEAENNKSVYESLKELLLNMASEVQGLNGVQFKMILSYIKDSGFSLQGIKELLSRLQKSSQQHPEEETDHKIESDNNKEDMIKIKKVRKLPPLSSKYKLYSILFGVLLLAMVWKLYETSTNTAMLIVSSILSVAVIAGVYVYWFVWRPGVEPIITEKEVKVKKKPMKQAQSKQVKEANRNGKSEAEELQPVEAIQPAVKESNYQIEEELSFANAESAAAVNNDYSEVNSSDSYGNQLNDQTMLLDENEMLPQNSGERVNNYLVIEREGIEENIELDTDNFIIGRAEKGTNLCEKGVGISRLHVEFIKLSDTYGIKDLGAKNGTYINNEKIIPYKILELSNEDTIQIGKTIYIYKVS</sequence>
<dbReference type="InterPro" id="IPR045962">
    <property type="entry name" value="DUF6382"/>
</dbReference>
<keyword evidence="5" id="KW-1185">Reference proteome</keyword>
<dbReference type="Gene3D" id="2.60.200.20">
    <property type="match status" value="1"/>
</dbReference>
<evidence type="ECO:0000256" key="2">
    <source>
        <dbReference type="SAM" id="Phobius"/>
    </source>
</evidence>
<proteinExistence type="predicted"/>
<organism evidence="4 5">
    <name type="scientific">Virgibacillus profundi</name>
    <dbReference type="NCBI Taxonomy" id="2024555"/>
    <lineage>
        <taxon>Bacteria</taxon>
        <taxon>Bacillati</taxon>
        <taxon>Bacillota</taxon>
        <taxon>Bacilli</taxon>
        <taxon>Bacillales</taxon>
        <taxon>Bacillaceae</taxon>
        <taxon>Virgibacillus</taxon>
    </lineage>
</organism>
<dbReference type="AlphaFoldDB" id="A0A2A2ICX0"/>
<keyword evidence="2" id="KW-1133">Transmembrane helix</keyword>
<feature type="compositionally biased region" description="Basic and acidic residues" evidence="1">
    <location>
        <begin position="309"/>
        <end position="321"/>
    </location>
</feature>
<dbReference type="InterPro" id="IPR008984">
    <property type="entry name" value="SMAD_FHA_dom_sf"/>
</dbReference>
<accession>A0A2A2ICX0</accession>
<keyword evidence="2" id="KW-0812">Transmembrane</keyword>
<dbReference type="Pfam" id="PF00498">
    <property type="entry name" value="FHA"/>
    <property type="match status" value="1"/>
</dbReference>
<dbReference type="Proteomes" id="UP000218887">
    <property type="component" value="Unassembled WGS sequence"/>
</dbReference>
<feature type="region of interest" description="Disordered" evidence="1">
    <location>
        <begin position="303"/>
        <end position="327"/>
    </location>
</feature>
<dbReference type="OrthoDB" id="9783862at2"/>
<evidence type="ECO:0000259" key="3">
    <source>
        <dbReference type="PROSITE" id="PS50006"/>
    </source>
</evidence>
<dbReference type="Pfam" id="PF19909">
    <property type="entry name" value="DUF6382"/>
    <property type="match status" value="1"/>
</dbReference>
<comment type="caution">
    <text evidence="4">The sequence shown here is derived from an EMBL/GenBank/DDBJ whole genome shotgun (WGS) entry which is preliminary data.</text>
</comment>
<dbReference type="PROSITE" id="PS50006">
    <property type="entry name" value="FHA_DOMAIN"/>
    <property type="match status" value="1"/>
</dbReference>
<feature type="domain" description="FHA" evidence="3">
    <location>
        <begin position="416"/>
        <end position="466"/>
    </location>
</feature>
<dbReference type="RefSeq" id="WP_095656066.1">
    <property type="nucleotide sequence ID" value="NZ_NPOA01000009.1"/>
</dbReference>
<gene>
    <name evidence="4" type="ORF">CIL05_13420</name>
</gene>
<name>A0A2A2ICX0_9BACI</name>
<evidence type="ECO:0000313" key="5">
    <source>
        <dbReference type="Proteomes" id="UP000218887"/>
    </source>
</evidence>
<evidence type="ECO:0000256" key="1">
    <source>
        <dbReference type="SAM" id="MobiDB-lite"/>
    </source>
</evidence>
<dbReference type="SUPFAM" id="SSF49879">
    <property type="entry name" value="SMAD/FHA domain"/>
    <property type="match status" value="1"/>
</dbReference>
<feature type="transmembrane region" description="Helical" evidence="2">
    <location>
        <begin position="233"/>
        <end position="252"/>
    </location>
</feature>
<dbReference type="EMBL" id="NPOA01000009">
    <property type="protein sequence ID" value="PAV28975.1"/>
    <property type="molecule type" value="Genomic_DNA"/>
</dbReference>
<keyword evidence="2" id="KW-0472">Membrane</keyword>